<gene>
    <name evidence="3" type="ORF">KHA91_18455</name>
</gene>
<dbReference type="Proteomes" id="UP000676456">
    <property type="component" value="Unassembled WGS sequence"/>
</dbReference>
<evidence type="ECO:0000313" key="4">
    <source>
        <dbReference type="Proteomes" id="UP000676456"/>
    </source>
</evidence>
<accession>A0A942Z6W7</accession>
<dbReference type="GO" id="GO:0016740">
    <property type="term" value="F:transferase activity"/>
    <property type="evidence" value="ECO:0007669"/>
    <property type="project" value="InterPro"/>
</dbReference>
<dbReference type="PANTHER" id="PTHR38589:SF1">
    <property type="entry name" value="BLR0621 PROTEIN"/>
    <property type="match status" value="1"/>
</dbReference>
<comment type="caution">
    <text evidence="3">The sequence shown here is derived from an EMBL/GenBank/DDBJ whole genome shotgun (WGS) entry which is preliminary data.</text>
</comment>
<proteinExistence type="predicted"/>
<dbReference type="PROSITE" id="PS51781">
    <property type="entry name" value="SH3B"/>
    <property type="match status" value="1"/>
</dbReference>
<sequence>MKKLINIFLTTLLIFVSFSMVNDQKAEAASKTMYVTATSLNVRAKATIKSKIIATVKKNTAVTVQQKKGSWSRVTVNKKIGWVSTKYLSSKKPTVPKDNNLATGLKTVDKNKQLILVTSNGFNSRSADIQTFEKNSKGEWIPVLIIKGHIGKYGFTNNMREGGASSPVGKYTIGTAFGQKTNPGTKLPYRKITSDDVWVDDPKSPLYNTWQSKKKTKGKWKSAENMTHPLYKYGFVINYNTKRTPYKGSAIFFHIGDSYTLGCTATSEANVIKILKWLDPAKKPVIIQTPIGNLNNY</sequence>
<evidence type="ECO:0000259" key="2">
    <source>
        <dbReference type="PROSITE" id="PS51781"/>
    </source>
</evidence>
<feature type="signal peptide" evidence="1">
    <location>
        <begin position="1"/>
        <end position="28"/>
    </location>
</feature>
<dbReference type="AlphaFoldDB" id="A0A942Z6W7"/>
<dbReference type="EMBL" id="JAGYPN010000004">
    <property type="protein sequence ID" value="MBS4224697.1"/>
    <property type="molecule type" value="Genomic_DNA"/>
</dbReference>
<dbReference type="Gene3D" id="2.30.30.40">
    <property type="entry name" value="SH3 Domains"/>
    <property type="match status" value="1"/>
</dbReference>
<evidence type="ECO:0000256" key="1">
    <source>
        <dbReference type="SAM" id="SignalP"/>
    </source>
</evidence>
<feature type="domain" description="SH3b" evidence="2">
    <location>
        <begin position="30"/>
        <end position="92"/>
    </location>
</feature>
<dbReference type="InterPro" id="IPR003646">
    <property type="entry name" value="SH3-like_bac-type"/>
</dbReference>
<dbReference type="SMART" id="SM00287">
    <property type="entry name" value="SH3b"/>
    <property type="match status" value="1"/>
</dbReference>
<evidence type="ECO:0000313" key="3">
    <source>
        <dbReference type="EMBL" id="MBS4224697.1"/>
    </source>
</evidence>
<dbReference type="Pfam" id="PF08239">
    <property type="entry name" value="SH3_3"/>
    <property type="match status" value="1"/>
</dbReference>
<dbReference type="Pfam" id="PF03734">
    <property type="entry name" value="YkuD"/>
    <property type="match status" value="1"/>
</dbReference>
<name>A0A942Z6W7_9BACI</name>
<keyword evidence="1" id="KW-0732">Signal</keyword>
<protein>
    <submittedName>
        <fullName evidence="3">SH3 domain-containing protein</fullName>
    </submittedName>
</protein>
<keyword evidence="4" id="KW-1185">Reference proteome</keyword>
<dbReference type="RefSeq" id="WP_213099738.1">
    <property type="nucleotide sequence ID" value="NZ_JAGYPH010000004.1"/>
</dbReference>
<dbReference type="PANTHER" id="PTHR38589">
    <property type="entry name" value="BLR0621 PROTEIN"/>
    <property type="match status" value="1"/>
</dbReference>
<reference evidence="3 4" key="1">
    <citation type="submission" date="2021-05" db="EMBL/GenBank/DDBJ databases">
        <title>Novel Bacillus species.</title>
        <authorList>
            <person name="Liu G."/>
        </authorList>
    </citation>
    <scope>NUCLEOTIDE SEQUENCE [LARGE SCALE GENOMIC DNA]</scope>
    <source>
        <strain evidence="3 4">FJAT-49682</strain>
    </source>
</reference>
<dbReference type="InterPro" id="IPR005490">
    <property type="entry name" value="LD_TPept_cat_dom"/>
</dbReference>
<feature type="chain" id="PRO_5037129251" evidence="1">
    <location>
        <begin position="29"/>
        <end position="297"/>
    </location>
</feature>
<organism evidence="3 4">
    <name type="scientific">Lederbergia citrea</name>
    <dbReference type="NCBI Taxonomy" id="2833581"/>
    <lineage>
        <taxon>Bacteria</taxon>
        <taxon>Bacillati</taxon>
        <taxon>Bacillota</taxon>
        <taxon>Bacilli</taxon>
        <taxon>Bacillales</taxon>
        <taxon>Bacillaceae</taxon>
        <taxon>Lederbergia</taxon>
    </lineage>
</organism>